<keyword evidence="3" id="KW-1185">Reference proteome</keyword>
<dbReference type="OrthoDB" id="1377245at2"/>
<keyword evidence="1" id="KW-0812">Transmembrane</keyword>
<dbReference type="RefSeq" id="WP_136150580.1">
    <property type="nucleotide sequence ID" value="NZ_CP038810.1"/>
</dbReference>
<proteinExistence type="predicted"/>
<dbReference type="KEGG" id="fsn:GS03_00049"/>
<organism evidence="2 3">
    <name type="scientific">Flavobacterium sangjuense</name>
    <dbReference type="NCBI Taxonomy" id="2518177"/>
    <lineage>
        <taxon>Bacteria</taxon>
        <taxon>Pseudomonadati</taxon>
        <taxon>Bacteroidota</taxon>
        <taxon>Flavobacteriia</taxon>
        <taxon>Flavobacteriales</taxon>
        <taxon>Flavobacteriaceae</taxon>
        <taxon>Flavobacterium</taxon>
    </lineage>
</organism>
<feature type="transmembrane region" description="Helical" evidence="1">
    <location>
        <begin position="55"/>
        <end position="74"/>
    </location>
</feature>
<evidence type="ECO:0000256" key="1">
    <source>
        <dbReference type="SAM" id="Phobius"/>
    </source>
</evidence>
<protein>
    <submittedName>
        <fullName evidence="2">Uncharacterized protein</fullName>
    </submittedName>
</protein>
<evidence type="ECO:0000313" key="2">
    <source>
        <dbReference type="EMBL" id="QBZ96576.1"/>
    </source>
</evidence>
<dbReference type="EMBL" id="CP038810">
    <property type="protein sequence ID" value="QBZ96576.1"/>
    <property type="molecule type" value="Genomic_DNA"/>
</dbReference>
<feature type="transmembrane region" description="Helical" evidence="1">
    <location>
        <begin position="86"/>
        <end position="110"/>
    </location>
</feature>
<reference evidence="2 3" key="1">
    <citation type="submission" date="2019-04" db="EMBL/GenBank/DDBJ databases">
        <title>Flavobacterium sp. GS03.</title>
        <authorList>
            <person name="Kim H."/>
        </authorList>
    </citation>
    <scope>NUCLEOTIDE SEQUENCE [LARGE SCALE GENOMIC DNA]</scope>
    <source>
        <strain evidence="2 3">GS03</strain>
    </source>
</reference>
<dbReference type="AlphaFoldDB" id="A0A4P7PQ98"/>
<dbReference type="Proteomes" id="UP000296862">
    <property type="component" value="Chromosome"/>
</dbReference>
<gene>
    <name evidence="2" type="ORF">GS03_00049</name>
</gene>
<keyword evidence="1" id="KW-1133">Transmembrane helix</keyword>
<feature type="transmembrane region" description="Helical" evidence="1">
    <location>
        <begin position="31"/>
        <end position="48"/>
    </location>
</feature>
<name>A0A4P7PQ98_9FLAO</name>
<accession>A0A4P7PQ98</accession>
<evidence type="ECO:0000313" key="3">
    <source>
        <dbReference type="Proteomes" id="UP000296862"/>
    </source>
</evidence>
<keyword evidence="1" id="KW-0472">Membrane</keyword>
<sequence>MKKYILDLPEFILVALSAYWFLENYIGTNHFNPYAFIVFAMLLLQIYFKNKYVGFLLAWFISLFSLYMVLAVISEFRDFPTLISEGALKLLAFGLGFCFLAMGSAVLMFYKYFPKVFPARF</sequence>